<keyword evidence="3" id="KW-0732">Signal</keyword>
<keyword evidence="1" id="KW-0677">Repeat</keyword>
<dbReference type="EMBL" id="NIVC01003776">
    <property type="protein sequence ID" value="PAA49845.1"/>
    <property type="molecule type" value="Genomic_DNA"/>
</dbReference>
<dbReference type="Proteomes" id="UP000215902">
    <property type="component" value="Unassembled WGS sequence"/>
</dbReference>
<sequence length="459" mass="51026">MLRTVLLLFCMSAAIYGALSCSSSKKSEPDAAPETQEDAKEESDLGSPAQSAAAPVVKKDPPKDESTSENPDHNSNSFQAPSEANAALHITEERSTPRSQAEPDEALSAKENPLKDKDVSKKPAKSAAAPVIKKDPPKDESTSKNPVQSFNGIGCYLTTNKVNNEVKLELKQNIKMSHRVCALECARKSPLKRYKYFGLANGENCLCASELPRNAIKVDNPEVHCSYRCPGNHLQSCGGENAAAYFSVSTTLSSMRKDKFEQGAKVYPVIPASDSLKCYENRRKLTKVLQSDDEMSHLVCASECVRRDLYGKKFKYFAITDSDTCFCASTLPTSTEKTKNTYCSYRCPGNHNQSCGADHKIAYFNLSSTTVPPEKDKYEQGMMILPAFTLGNFPLAGCLSLHPGYMIKTVLNKKVMTYRDCAQECVRKDFYETYKYFAIQNIRKCLCAKKNTYVWAWRF</sequence>
<dbReference type="PROSITE" id="PS51212">
    <property type="entry name" value="WSC"/>
    <property type="match status" value="2"/>
</dbReference>
<dbReference type="SMART" id="SM00321">
    <property type="entry name" value="WSC"/>
    <property type="match status" value="1"/>
</dbReference>
<dbReference type="PROSITE" id="PS51257">
    <property type="entry name" value="PROKAR_LIPOPROTEIN"/>
    <property type="match status" value="1"/>
</dbReference>
<dbReference type="AlphaFoldDB" id="A0A267DKU3"/>
<name>A0A267DKU3_9PLAT</name>
<feature type="compositionally biased region" description="Basic and acidic residues" evidence="2">
    <location>
        <begin position="132"/>
        <end position="142"/>
    </location>
</feature>
<evidence type="ECO:0000256" key="2">
    <source>
        <dbReference type="SAM" id="MobiDB-lite"/>
    </source>
</evidence>
<organism evidence="5 6">
    <name type="scientific">Macrostomum lignano</name>
    <dbReference type="NCBI Taxonomy" id="282301"/>
    <lineage>
        <taxon>Eukaryota</taxon>
        <taxon>Metazoa</taxon>
        <taxon>Spiralia</taxon>
        <taxon>Lophotrochozoa</taxon>
        <taxon>Platyhelminthes</taxon>
        <taxon>Rhabditophora</taxon>
        <taxon>Macrostomorpha</taxon>
        <taxon>Macrostomida</taxon>
        <taxon>Macrostomidae</taxon>
        <taxon>Macrostomum</taxon>
    </lineage>
</organism>
<feature type="domain" description="WSC" evidence="4">
    <location>
        <begin position="149"/>
        <end position="249"/>
    </location>
</feature>
<dbReference type="InterPro" id="IPR002889">
    <property type="entry name" value="WSC_carb-bd"/>
</dbReference>
<dbReference type="OrthoDB" id="2019572at2759"/>
<dbReference type="PANTHER" id="PTHR45964:SF9">
    <property type="entry name" value="SULFOTRANSFERASE"/>
    <property type="match status" value="1"/>
</dbReference>
<proteinExistence type="predicted"/>
<feature type="chain" id="PRO_5012085799" description="WSC domain-containing protein" evidence="3">
    <location>
        <begin position="21"/>
        <end position="459"/>
    </location>
</feature>
<feature type="domain" description="WSC" evidence="4">
    <location>
        <begin position="272"/>
        <end position="367"/>
    </location>
</feature>
<evidence type="ECO:0000256" key="3">
    <source>
        <dbReference type="SAM" id="SignalP"/>
    </source>
</evidence>
<accession>A0A267DKU3</accession>
<feature type="compositionally biased region" description="Basic and acidic residues" evidence="2">
    <location>
        <begin position="112"/>
        <end position="121"/>
    </location>
</feature>
<dbReference type="InterPro" id="IPR051589">
    <property type="entry name" value="Sialate-O-sulfotransferase"/>
</dbReference>
<evidence type="ECO:0000259" key="4">
    <source>
        <dbReference type="PROSITE" id="PS51212"/>
    </source>
</evidence>
<feature type="region of interest" description="Disordered" evidence="2">
    <location>
        <begin position="93"/>
        <end position="146"/>
    </location>
</feature>
<feature type="signal peptide" evidence="3">
    <location>
        <begin position="1"/>
        <end position="20"/>
    </location>
</feature>
<reference evidence="5 6" key="1">
    <citation type="submission" date="2017-06" db="EMBL/GenBank/DDBJ databases">
        <title>A platform for efficient transgenesis in Macrostomum lignano, a flatworm model organism for stem cell research.</title>
        <authorList>
            <person name="Berezikov E."/>
        </authorList>
    </citation>
    <scope>NUCLEOTIDE SEQUENCE [LARGE SCALE GENOMIC DNA]</scope>
    <source>
        <strain evidence="5">DV1</strain>
        <tissue evidence="5">Whole organism</tissue>
    </source>
</reference>
<evidence type="ECO:0000313" key="6">
    <source>
        <dbReference type="Proteomes" id="UP000215902"/>
    </source>
</evidence>
<evidence type="ECO:0000313" key="5">
    <source>
        <dbReference type="EMBL" id="PAA49845.1"/>
    </source>
</evidence>
<feature type="region of interest" description="Disordered" evidence="2">
    <location>
        <begin position="21"/>
        <end position="80"/>
    </location>
</feature>
<keyword evidence="6" id="KW-1185">Reference proteome</keyword>
<gene>
    <name evidence="5" type="ORF">BOX15_Mlig000913g3</name>
</gene>
<comment type="caution">
    <text evidence="5">The sequence shown here is derived from an EMBL/GenBank/DDBJ whole genome shotgun (WGS) entry which is preliminary data.</text>
</comment>
<protein>
    <recommendedName>
        <fullName evidence="4">WSC domain-containing protein</fullName>
    </recommendedName>
</protein>
<feature type="compositionally biased region" description="Basic and acidic residues" evidence="2">
    <location>
        <begin position="57"/>
        <end position="72"/>
    </location>
</feature>
<dbReference type="STRING" id="282301.A0A267DKU3"/>
<dbReference type="PANTHER" id="PTHR45964">
    <property type="entry name" value="WSCD FAMILY MEMBER CG9164"/>
    <property type="match status" value="1"/>
</dbReference>
<dbReference type="Pfam" id="PF01822">
    <property type="entry name" value="WSC"/>
    <property type="match status" value="2"/>
</dbReference>
<evidence type="ECO:0000256" key="1">
    <source>
        <dbReference type="ARBA" id="ARBA00022737"/>
    </source>
</evidence>